<dbReference type="KEGG" id="amij:EQM06_01390"/>
<proteinExistence type="predicted"/>
<dbReference type="Proteomes" id="UP000287601">
    <property type="component" value="Chromosome"/>
</dbReference>
<dbReference type="AlphaFoldDB" id="A0A410PYX7"/>
<keyword evidence="2" id="KW-1185">Reference proteome</keyword>
<accession>A0A410PYX7</accession>
<evidence type="ECO:0000313" key="2">
    <source>
        <dbReference type="Proteomes" id="UP000287601"/>
    </source>
</evidence>
<sequence length="102" mass="11586">MSDKEKCAGGCDCGCEEHDHDESDFLTLEFDDGVEVECEIMGVFDFEGKEYIALIPDDGTDDVYIYGYKEVGEEEFELVDIDDDAEFERVVAEFDKLTAEEE</sequence>
<organism evidence="1 2">
    <name type="scientific">Aminipila luticellarii</name>
    <dbReference type="NCBI Taxonomy" id="2507160"/>
    <lineage>
        <taxon>Bacteria</taxon>
        <taxon>Bacillati</taxon>
        <taxon>Bacillota</taxon>
        <taxon>Clostridia</taxon>
        <taxon>Peptostreptococcales</taxon>
        <taxon>Anaerovoracaceae</taxon>
        <taxon>Aminipila</taxon>
    </lineage>
</organism>
<dbReference type="Pfam" id="PF06949">
    <property type="entry name" value="DUF1292"/>
    <property type="match status" value="1"/>
</dbReference>
<dbReference type="EMBL" id="CP035281">
    <property type="protein sequence ID" value="QAT44046.1"/>
    <property type="molecule type" value="Genomic_DNA"/>
</dbReference>
<evidence type="ECO:0000313" key="1">
    <source>
        <dbReference type="EMBL" id="QAT44046.1"/>
    </source>
</evidence>
<reference evidence="1 2" key="1">
    <citation type="submission" date="2019-01" db="EMBL/GenBank/DDBJ databases">
        <title>Draft genomes of a novel of Aminipila strains.</title>
        <authorList>
            <person name="Ma S."/>
        </authorList>
    </citation>
    <scope>NUCLEOTIDE SEQUENCE [LARGE SCALE GENOMIC DNA]</scope>
    <source>
        <strain evidence="2">JN-39</strain>
    </source>
</reference>
<protein>
    <submittedName>
        <fullName evidence="1">DUF1292 domain-containing protein</fullName>
    </submittedName>
</protein>
<name>A0A410PYX7_9FIRM</name>
<gene>
    <name evidence="1" type="ORF">EQM06_01390</name>
</gene>
<dbReference type="InterPro" id="IPR009711">
    <property type="entry name" value="UPF0473"/>
</dbReference>
<dbReference type="OrthoDB" id="9796509at2"/>